<evidence type="ECO:0000259" key="1">
    <source>
        <dbReference type="PROSITE" id="PS50965"/>
    </source>
</evidence>
<organism evidence="2 3">
    <name type="scientific">Bacillus rhizoplanae</name>
    <dbReference type="NCBI Taxonomy" id="2880966"/>
    <lineage>
        <taxon>Bacteria</taxon>
        <taxon>Bacillati</taxon>
        <taxon>Bacillota</taxon>
        <taxon>Bacilli</taxon>
        <taxon>Bacillales</taxon>
        <taxon>Bacillaceae</taxon>
        <taxon>Bacillus</taxon>
    </lineage>
</organism>
<dbReference type="InterPro" id="IPR011528">
    <property type="entry name" value="NERD"/>
</dbReference>
<dbReference type="EMBL" id="CAKJTI010000006">
    <property type="protein sequence ID" value="CAG9612445.1"/>
    <property type="molecule type" value="Genomic_DNA"/>
</dbReference>
<dbReference type="RefSeq" id="WP_230574626.1">
    <property type="nucleotide sequence ID" value="NZ_CAKJTI010000006.1"/>
</dbReference>
<proteinExistence type="predicted"/>
<feature type="domain" description="NERD" evidence="1">
    <location>
        <begin position="41"/>
        <end position="157"/>
    </location>
</feature>
<dbReference type="Pfam" id="PF08378">
    <property type="entry name" value="NERD"/>
    <property type="match status" value="1"/>
</dbReference>
<gene>
    <name evidence="2" type="ORF">BACCIP111899_01622</name>
</gene>
<sequence>MIVKERKIPIYLRQLEALLRRVPVDHPKRNAIFETFAKHKAGYKGEQAIDYPLSFLPDKEYSILHDIRLFDQDHYFQIDTLILSSRFILLLEIKNITGTLLFDSEFNQLIRISEQKSEGFPDPILQIKRHEKQLQKWLNLHGFSTLPIESLVVISTPRTIINTSSHDQDFSQKVIHSANLPNKIEDLERMHEINILSAKEIQELTIQIMIDHSPLHRNILEQYKVTKHELLKGVQCPKCSYLPMVKIMKGWHCSNCNGISKFAHKNALQDYALLLGMTTTNKELKDFLHITSSPVIKRLIRAMNLPYKGENKGREYDLTSIIR</sequence>
<dbReference type="Proteomes" id="UP000789423">
    <property type="component" value="Unassembled WGS sequence"/>
</dbReference>
<evidence type="ECO:0000313" key="2">
    <source>
        <dbReference type="EMBL" id="CAG9612445.1"/>
    </source>
</evidence>
<keyword evidence="3" id="KW-1185">Reference proteome</keyword>
<evidence type="ECO:0000313" key="3">
    <source>
        <dbReference type="Proteomes" id="UP000789423"/>
    </source>
</evidence>
<dbReference type="PROSITE" id="PS50965">
    <property type="entry name" value="NERD"/>
    <property type="match status" value="1"/>
</dbReference>
<reference evidence="2 3" key="1">
    <citation type="submission" date="2021-10" db="EMBL/GenBank/DDBJ databases">
        <authorList>
            <person name="Criscuolo A."/>
        </authorList>
    </citation>
    <scope>NUCLEOTIDE SEQUENCE [LARGE SCALE GENOMIC DNA]</scope>
    <source>
        <strain evidence="3">CIP 111899</strain>
    </source>
</reference>
<protein>
    <recommendedName>
        <fullName evidence="1">NERD domain-containing protein</fullName>
    </recommendedName>
</protein>
<comment type="caution">
    <text evidence="2">The sequence shown here is derived from an EMBL/GenBank/DDBJ whole genome shotgun (WGS) entry which is preliminary data.</text>
</comment>
<accession>A0ABM8Y9M6</accession>
<name>A0ABM8Y9M6_9BACI</name>